<dbReference type="PROSITE" id="PS00584">
    <property type="entry name" value="PFKB_KINASES_2"/>
    <property type="match status" value="1"/>
</dbReference>
<accession>A0A7W3Y3M6</accession>
<keyword evidence="3 5" id="KW-0418">Kinase</keyword>
<evidence type="ECO:0000256" key="2">
    <source>
        <dbReference type="ARBA" id="ARBA00022679"/>
    </source>
</evidence>
<dbReference type="RefSeq" id="WP_323380129.1">
    <property type="nucleotide sequence ID" value="NZ_VKHT01001108.1"/>
</dbReference>
<dbReference type="SUPFAM" id="SSF53613">
    <property type="entry name" value="Ribokinase-like"/>
    <property type="match status" value="1"/>
</dbReference>
<comment type="caution">
    <text evidence="5">The sequence shown here is derived from an EMBL/GenBank/DDBJ whole genome shotgun (WGS) entry which is preliminary data.</text>
</comment>
<reference evidence="6" key="1">
    <citation type="submission" date="2019-10" db="EMBL/GenBank/DDBJ databases">
        <title>Streptomyces sp. nov., a novel actinobacterium isolated from alkaline environment.</title>
        <authorList>
            <person name="Golinska P."/>
        </authorList>
    </citation>
    <scope>NUCLEOTIDE SEQUENCE [LARGE SCALE GENOMIC DNA]</scope>
    <source>
        <strain evidence="6">DSM 42118</strain>
    </source>
</reference>
<dbReference type="EMBL" id="VKHT01001108">
    <property type="protein sequence ID" value="MBB0246778.1"/>
    <property type="molecule type" value="Genomic_DNA"/>
</dbReference>
<dbReference type="InterPro" id="IPR052700">
    <property type="entry name" value="Carb_kinase_PfkB-like"/>
</dbReference>
<dbReference type="PANTHER" id="PTHR43320:SF2">
    <property type="entry name" value="2-DEHYDRO-3-DEOXYGLUCONOKINASE_2-DEHYDRO-3-DEOXYGALACTONOKINASE"/>
    <property type="match status" value="1"/>
</dbReference>
<dbReference type="Proteomes" id="UP000538929">
    <property type="component" value="Unassembled WGS sequence"/>
</dbReference>
<dbReference type="Gene3D" id="3.40.1190.20">
    <property type="match status" value="1"/>
</dbReference>
<organism evidence="5 6">
    <name type="scientific">Streptomyces alkaliphilus</name>
    <dbReference type="NCBI Taxonomy" id="1472722"/>
    <lineage>
        <taxon>Bacteria</taxon>
        <taxon>Bacillati</taxon>
        <taxon>Actinomycetota</taxon>
        <taxon>Actinomycetes</taxon>
        <taxon>Kitasatosporales</taxon>
        <taxon>Streptomycetaceae</taxon>
        <taxon>Streptomyces</taxon>
    </lineage>
</organism>
<dbReference type="AlphaFoldDB" id="A0A7W3Y3M6"/>
<dbReference type="PANTHER" id="PTHR43320">
    <property type="entry name" value="SUGAR KINASE"/>
    <property type="match status" value="1"/>
</dbReference>
<feature type="non-terminal residue" evidence="5">
    <location>
        <position position="297"/>
    </location>
</feature>
<dbReference type="Pfam" id="PF00294">
    <property type="entry name" value="PfkB"/>
    <property type="match status" value="1"/>
</dbReference>
<evidence type="ECO:0000256" key="3">
    <source>
        <dbReference type="ARBA" id="ARBA00022777"/>
    </source>
</evidence>
<comment type="similarity">
    <text evidence="1">Belongs to the carbohydrate kinase PfkB family.</text>
</comment>
<name>A0A7W3Y3M6_9ACTN</name>
<dbReference type="InterPro" id="IPR011611">
    <property type="entry name" value="PfkB_dom"/>
</dbReference>
<gene>
    <name evidence="5" type="ORF">FNQ90_22320</name>
</gene>
<keyword evidence="6" id="KW-1185">Reference proteome</keyword>
<dbReference type="InterPro" id="IPR002173">
    <property type="entry name" value="Carboh/pur_kinase_PfkB_CS"/>
</dbReference>
<sequence length="297" mass="30750">MSTPKAPGCADRPAVDVLTFGETMLCVHTPGPLTAGAGARITVAGAESNVAVGLARLGHRAGWAGRLGADEPGRTVLRALRGEGVDLRHASADEAAPTGAMLRETRAGDIARVHYWRAGSAASRQRPDHLAAALADGTRILHLTGITPALGEGPRAAVTEALRHAREHGWTVSLDVNHRERLWSGAQAAPVLRSLLPGPDVVIASEDELPILAGAAGDGERQRVAELFAEGVGEVVVKLGAQGARIHHRDGSTTEAPARRVPVRDTPGAGDAFCAGYLSGLLDGLGAGRRLERAVVC</sequence>
<dbReference type="GO" id="GO:0016301">
    <property type="term" value="F:kinase activity"/>
    <property type="evidence" value="ECO:0007669"/>
    <property type="project" value="UniProtKB-KW"/>
</dbReference>
<evidence type="ECO:0000313" key="6">
    <source>
        <dbReference type="Proteomes" id="UP000538929"/>
    </source>
</evidence>
<proteinExistence type="inferred from homology"/>
<dbReference type="InterPro" id="IPR029056">
    <property type="entry name" value="Ribokinase-like"/>
</dbReference>
<evidence type="ECO:0000259" key="4">
    <source>
        <dbReference type="Pfam" id="PF00294"/>
    </source>
</evidence>
<dbReference type="CDD" id="cd01166">
    <property type="entry name" value="KdgK"/>
    <property type="match status" value="1"/>
</dbReference>
<keyword evidence="2" id="KW-0808">Transferase</keyword>
<evidence type="ECO:0000313" key="5">
    <source>
        <dbReference type="EMBL" id="MBB0246778.1"/>
    </source>
</evidence>
<protein>
    <submittedName>
        <fullName evidence="5">Sugar kinase</fullName>
    </submittedName>
</protein>
<evidence type="ECO:0000256" key="1">
    <source>
        <dbReference type="ARBA" id="ARBA00010688"/>
    </source>
</evidence>
<feature type="domain" description="Carbohydrate kinase PfkB" evidence="4">
    <location>
        <begin position="35"/>
        <end position="294"/>
    </location>
</feature>